<keyword evidence="1" id="KW-0762">Sugar transport</keyword>
<protein>
    <submittedName>
        <fullName evidence="1">Bidirectional sugar transporter SWEET3a</fullName>
    </submittedName>
</protein>
<gene>
    <name evidence="1" type="primary">SWEET3A</name>
    <name evidence="1" type="ORF">MA16_Dca010218</name>
</gene>
<dbReference type="EMBL" id="KZ502814">
    <property type="protein sequence ID" value="PKU72648.1"/>
    <property type="molecule type" value="Genomic_DNA"/>
</dbReference>
<name>A0A2I0WAF7_9ASPA</name>
<dbReference type="Proteomes" id="UP000233837">
    <property type="component" value="Unassembled WGS sequence"/>
</dbReference>
<evidence type="ECO:0000313" key="2">
    <source>
        <dbReference type="Proteomes" id="UP000233837"/>
    </source>
</evidence>
<reference evidence="1 2" key="2">
    <citation type="journal article" date="2017" name="Nature">
        <title>The Apostasia genome and the evolution of orchids.</title>
        <authorList>
            <person name="Zhang G.Q."/>
            <person name="Liu K.W."/>
            <person name="Li Z."/>
            <person name="Lohaus R."/>
            <person name="Hsiao Y.Y."/>
            <person name="Niu S.C."/>
            <person name="Wang J.Y."/>
            <person name="Lin Y.C."/>
            <person name="Xu Q."/>
            <person name="Chen L.J."/>
            <person name="Yoshida K."/>
            <person name="Fujiwara S."/>
            <person name="Wang Z.W."/>
            <person name="Zhang Y.Q."/>
            <person name="Mitsuda N."/>
            <person name="Wang M."/>
            <person name="Liu G.H."/>
            <person name="Pecoraro L."/>
            <person name="Huang H.X."/>
            <person name="Xiao X.J."/>
            <person name="Lin M."/>
            <person name="Wu X.Y."/>
            <person name="Wu W.L."/>
            <person name="Chen Y.Y."/>
            <person name="Chang S.B."/>
            <person name="Sakamoto S."/>
            <person name="Ohme-Takagi M."/>
            <person name="Yagi M."/>
            <person name="Zeng S.J."/>
            <person name="Shen C.Y."/>
            <person name="Yeh C.M."/>
            <person name="Luo Y.B."/>
            <person name="Tsai W.C."/>
            <person name="Van de Peer Y."/>
            <person name="Liu Z.J."/>
        </authorList>
    </citation>
    <scope>NUCLEOTIDE SEQUENCE [LARGE SCALE GENOMIC DNA]</scope>
    <source>
        <tissue evidence="1">The whole plant</tissue>
    </source>
</reference>
<evidence type="ECO:0000313" key="1">
    <source>
        <dbReference type="EMBL" id="PKU72648.1"/>
    </source>
</evidence>
<sequence>MKFSFFFLFRLTFKRVIQKRSTGEYSCIPYSACSIYCLNYTWYGLPIVSYGWGKHICGHS</sequence>
<accession>A0A2I0WAF7</accession>
<reference evidence="1 2" key="1">
    <citation type="journal article" date="2016" name="Sci. Rep.">
        <title>The Dendrobium catenatum Lindl. genome sequence provides insights into polysaccharide synthase, floral development and adaptive evolution.</title>
        <authorList>
            <person name="Zhang G.Q."/>
            <person name="Xu Q."/>
            <person name="Bian C."/>
            <person name="Tsai W.C."/>
            <person name="Yeh C.M."/>
            <person name="Liu K.W."/>
            <person name="Yoshida K."/>
            <person name="Zhang L.S."/>
            <person name="Chang S.B."/>
            <person name="Chen F."/>
            <person name="Shi Y."/>
            <person name="Su Y.Y."/>
            <person name="Zhang Y.Q."/>
            <person name="Chen L.J."/>
            <person name="Yin Y."/>
            <person name="Lin M."/>
            <person name="Huang H."/>
            <person name="Deng H."/>
            <person name="Wang Z.W."/>
            <person name="Zhu S.L."/>
            <person name="Zhao X."/>
            <person name="Deng C."/>
            <person name="Niu S.C."/>
            <person name="Huang J."/>
            <person name="Wang M."/>
            <person name="Liu G.H."/>
            <person name="Yang H.J."/>
            <person name="Xiao X.J."/>
            <person name="Hsiao Y.Y."/>
            <person name="Wu W.L."/>
            <person name="Chen Y.Y."/>
            <person name="Mitsuda N."/>
            <person name="Ohme-Takagi M."/>
            <person name="Luo Y.B."/>
            <person name="Van de Peer Y."/>
            <person name="Liu Z.J."/>
        </authorList>
    </citation>
    <scope>NUCLEOTIDE SEQUENCE [LARGE SCALE GENOMIC DNA]</scope>
    <source>
        <tissue evidence="1">The whole plant</tissue>
    </source>
</reference>
<keyword evidence="2" id="KW-1185">Reference proteome</keyword>
<dbReference type="AlphaFoldDB" id="A0A2I0WAF7"/>
<proteinExistence type="predicted"/>
<keyword evidence="1" id="KW-0813">Transport</keyword>
<organism evidence="1 2">
    <name type="scientific">Dendrobium catenatum</name>
    <dbReference type="NCBI Taxonomy" id="906689"/>
    <lineage>
        <taxon>Eukaryota</taxon>
        <taxon>Viridiplantae</taxon>
        <taxon>Streptophyta</taxon>
        <taxon>Embryophyta</taxon>
        <taxon>Tracheophyta</taxon>
        <taxon>Spermatophyta</taxon>
        <taxon>Magnoliopsida</taxon>
        <taxon>Liliopsida</taxon>
        <taxon>Asparagales</taxon>
        <taxon>Orchidaceae</taxon>
        <taxon>Epidendroideae</taxon>
        <taxon>Malaxideae</taxon>
        <taxon>Dendrobiinae</taxon>
        <taxon>Dendrobium</taxon>
    </lineage>
</organism>